<evidence type="ECO:0000256" key="5">
    <source>
        <dbReference type="ARBA" id="ARBA00023136"/>
    </source>
</evidence>
<keyword evidence="3 7" id="KW-0812">Transmembrane</keyword>
<dbReference type="SUPFAM" id="SSF103473">
    <property type="entry name" value="MFS general substrate transporter"/>
    <property type="match status" value="1"/>
</dbReference>
<keyword evidence="9" id="KW-1185">Reference proteome</keyword>
<dbReference type="InParanoid" id="A3LT71"/>
<dbReference type="GO" id="GO:0098717">
    <property type="term" value="P:pantothenate import across plasma membrane"/>
    <property type="evidence" value="ECO:0007669"/>
    <property type="project" value="TreeGrafter"/>
</dbReference>
<dbReference type="Pfam" id="PF07690">
    <property type="entry name" value="MFS_1"/>
    <property type="match status" value="1"/>
</dbReference>
<sequence>MAGTLTKLKTVVWGKIPTDPVERRLLFKMDWFILSYCCLMYWVNYLDRANLANAYVSGMQVDLNMKGNEFNLINTCFNVGYIVALVPHNLVLLRVRPRYWLSFCMLVWGVLTLSLYKATSFKQMCAIRFFVAVFESATFTGVHLILGSYYDEELLPFRTAVFTSSGLVGSIFSSVMQAAIYENMDDYRGIRGWRWLFIIDFIVTVPVVIYGFFFFPDAPEISKPFYFTEEEHQLALKKSQDRKHVDSFSWSVFKRIFGRWHWYLFSFLWVLGGENESFASNSLFALWLKYFEYTVPQRNHYPMGVFAVGITATLLSALYLNATGGKNHWHIGIIIMCAMILSAILMAARPLSTGVVFFAQYLGGIPYAGQTAFFAWANVVCQDDLQERAVVLASMNMFSNAVNAWWSLLFYVASDVPKFRKGCWAMLATAIASGILVCEVARAKHRFSSKPQPRSCAYRVVD</sequence>
<feature type="transmembrane region" description="Helical" evidence="7">
    <location>
        <begin position="328"/>
        <end position="348"/>
    </location>
</feature>
<feature type="transmembrane region" description="Helical" evidence="7">
    <location>
        <begin position="424"/>
        <end position="443"/>
    </location>
</feature>
<gene>
    <name evidence="8" type="primary">FEN3</name>
    <name evidence="8" type="ORF">PICST_35835</name>
</gene>
<feature type="transmembrane region" description="Helical" evidence="7">
    <location>
        <begin position="129"/>
        <end position="150"/>
    </location>
</feature>
<reference evidence="8 9" key="1">
    <citation type="journal article" date="2007" name="Nat. Biotechnol.">
        <title>Genome sequence of the lignocellulose-bioconverting and xylose-fermenting yeast Pichia stipitis.</title>
        <authorList>
            <person name="Jeffries T.W."/>
            <person name="Grigoriev I.V."/>
            <person name="Grimwood J."/>
            <person name="Laplaza J.M."/>
            <person name="Aerts A."/>
            <person name="Salamov A."/>
            <person name="Schmutz J."/>
            <person name="Lindquist E."/>
            <person name="Dehal P."/>
            <person name="Shapiro H."/>
            <person name="Jin Y.S."/>
            <person name="Passoth V."/>
            <person name="Richardson P.M."/>
        </authorList>
    </citation>
    <scope>NUCLEOTIDE SEQUENCE [LARGE SCALE GENOMIC DNA]</scope>
    <source>
        <strain evidence="9">ATCC 58785 / CBS 6054 / NBRC 10063 / NRRL Y-11545</strain>
    </source>
</reference>
<protein>
    <submittedName>
        <fullName evidence="8">Pantothenate transporter FEN2 (Fenpropimorph resistance protein 2)</fullName>
    </submittedName>
</protein>
<dbReference type="AlphaFoldDB" id="A3LT71"/>
<dbReference type="GO" id="GO:0005886">
    <property type="term" value="C:plasma membrane"/>
    <property type="evidence" value="ECO:0007669"/>
    <property type="project" value="TreeGrafter"/>
</dbReference>
<keyword evidence="2" id="KW-0813">Transport</keyword>
<keyword evidence="5 7" id="KW-0472">Membrane</keyword>
<proteinExistence type="inferred from homology"/>
<comment type="similarity">
    <text evidence="6">Belongs to the major facilitator superfamily. Allantoate permease family.</text>
</comment>
<evidence type="ECO:0000256" key="4">
    <source>
        <dbReference type="ARBA" id="ARBA00022989"/>
    </source>
</evidence>
<evidence type="ECO:0000256" key="6">
    <source>
        <dbReference type="ARBA" id="ARBA00037968"/>
    </source>
</evidence>
<evidence type="ECO:0000256" key="7">
    <source>
        <dbReference type="SAM" id="Phobius"/>
    </source>
</evidence>
<dbReference type="PANTHER" id="PTHR43791:SF4">
    <property type="entry name" value="PANTOTHENATE TRANSPORTER FEN2"/>
    <property type="match status" value="1"/>
</dbReference>
<feature type="transmembrane region" description="Helical" evidence="7">
    <location>
        <begin position="99"/>
        <end position="117"/>
    </location>
</feature>
<dbReference type="eggNOG" id="KOG2533">
    <property type="taxonomic scope" value="Eukaryota"/>
</dbReference>
<feature type="transmembrane region" description="Helical" evidence="7">
    <location>
        <begin position="389"/>
        <end position="412"/>
    </location>
</feature>
<dbReference type="GO" id="GO:0015233">
    <property type="term" value="F:pantothenate transmembrane transporter activity"/>
    <property type="evidence" value="ECO:0007669"/>
    <property type="project" value="TreeGrafter"/>
</dbReference>
<dbReference type="PANTHER" id="PTHR43791">
    <property type="entry name" value="PERMEASE-RELATED"/>
    <property type="match status" value="1"/>
</dbReference>
<evidence type="ECO:0000313" key="9">
    <source>
        <dbReference type="Proteomes" id="UP000002258"/>
    </source>
</evidence>
<dbReference type="KEGG" id="pic:PICST_35835"/>
<name>A3LT71_PICST</name>
<dbReference type="OMA" id="MNMFSNA"/>
<dbReference type="EMBL" id="CP000498">
    <property type="protein sequence ID" value="ABN66021.2"/>
    <property type="molecule type" value="Genomic_DNA"/>
</dbReference>
<dbReference type="HOGENOM" id="CLU_001265_4_2_1"/>
<comment type="subcellular location">
    <subcellularLocation>
        <location evidence="1">Membrane</location>
        <topology evidence="1">Multi-pass membrane protein</topology>
    </subcellularLocation>
</comment>
<dbReference type="InterPro" id="IPR011701">
    <property type="entry name" value="MFS"/>
</dbReference>
<dbReference type="Gene3D" id="1.20.1250.20">
    <property type="entry name" value="MFS general substrate transporter like domains"/>
    <property type="match status" value="1"/>
</dbReference>
<evidence type="ECO:0000256" key="1">
    <source>
        <dbReference type="ARBA" id="ARBA00004141"/>
    </source>
</evidence>
<evidence type="ECO:0000256" key="2">
    <source>
        <dbReference type="ARBA" id="ARBA00022448"/>
    </source>
</evidence>
<feature type="transmembrane region" description="Helical" evidence="7">
    <location>
        <begin position="162"/>
        <end position="181"/>
    </location>
</feature>
<dbReference type="RefSeq" id="XP_001384050.2">
    <property type="nucleotide sequence ID" value="XM_001384013.1"/>
</dbReference>
<feature type="transmembrane region" description="Helical" evidence="7">
    <location>
        <begin position="193"/>
        <end position="215"/>
    </location>
</feature>
<dbReference type="FunFam" id="1.20.1250.20:FF:000065">
    <property type="entry name" value="Putative MFS pantothenate transporter"/>
    <property type="match status" value="1"/>
</dbReference>
<feature type="transmembrane region" description="Helical" evidence="7">
    <location>
        <begin position="355"/>
        <end position="377"/>
    </location>
</feature>
<dbReference type="GeneID" id="4838872"/>
<dbReference type="FunCoup" id="A3LT71">
    <property type="interactions" value="18"/>
</dbReference>
<evidence type="ECO:0000256" key="3">
    <source>
        <dbReference type="ARBA" id="ARBA00022692"/>
    </source>
</evidence>
<keyword evidence="4 7" id="KW-1133">Transmembrane helix</keyword>
<feature type="transmembrane region" description="Helical" evidence="7">
    <location>
        <begin position="300"/>
        <end position="322"/>
    </location>
</feature>
<dbReference type="InterPro" id="IPR036259">
    <property type="entry name" value="MFS_trans_sf"/>
</dbReference>
<dbReference type="OrthoDB" id="3639251at2759"/>
<evidence type="ECO:0000313" key="8">
    <source>
        <dbReference type="EMBL" id="ABN66021.2"/>
    </source>
</evidence>
<accession>A3LT71</accession>
<organism evidence="8 9">
    <name type="scientific">Scheffersomyces stipitis (strain ATCC 58785 / CBS 6054 / NBRC 10063 / NRRL Y-11545)</name>
    <name type="common">Yeast</name>
    <name type="synonym">Pichia stipitis</name>
    <dbReference type="NCBI Taxonomy" id="322104"/>
    <lineage>
        <taxon>Eukaryota</taxon>
        <taxon>Fungi</taxon>
        <taxon>Dikarya</taxon>
        <taxon>Ascomycota</taxon>
        <taxon>Saccharomycotina</taxon>
        <taxon>Pichiomycetes</taxon>
        <taxon>Debaryomycetaceae</taxon>
        <taxon>Scheffersomyces</taxon>
    </lineage>
</organism>
<dbReference type="Proteomes" id="UP000002258">
    <property type="component" value="Chromosome 4"/>
</dbReference>